<protein>
    <submittedName>
        <fullName evidence="1">Uncharacterized protein</fullName>
    </submittedName>
</protein>
<proteinExistence type="predicted"/>
<dbReference type="AlphaFoldDB" id="A0A4R0XX39"/>
<comment type="caution">
    <text evidence="1">The sequence shown here is derived from an EMBL/GenBank/DDBJ whole genome shotgun (WGS) entry which is preliminary data.</text>
</comment>
<gene>
    <name evidence="1" type="ORF">C4B25_01155</name>
</gene>
<keyword evidence="2" id="KW-1185">Reference proteome</keyword>
<dbReference type="Proteomes" id="UP000291072">
    <property type="component" value="Unassembled WGS sequence"/>
</dbReference>
<dbReference type="EMBL" id="PSZP01000005">
    <property type="protein sequence ID" value="TCG11571.1"/>
    <property type="molecule type" value="Genomic_DNA"/>
</dbReference>
<evidence type="ECO:0000313" key="2">
    <source>
        <dbReference type="Proteomes" id="UP000291072"/>
    </source>
</evidence>
<accession>A0A4R0XX39</accession>
<name>A0A4R0XX39_9MOLU</name>
<organism evidence="1 2">
    <name type="scientific">Mycoplasma todarodis</name>
    <dbReference type="NCBI Taxonomy" id="1937191"/>
    <lineage>
        <taxon>Bacteria</taxon>
        <taxon>Bacillati</taxon>
        <taxon>Mycoplasmatota</taxon>
        <taxon>Mollicutes</taxon>
        <taxon>Mycoplasmataceae</taxon>
        <taxon>Mycoplasma</taxon>
    </lineage>
</organism>
<evidence type="ECO:0000313" key="1">
    <source>
        <dbReference type="EMBL" id="TCG11571.1"/>
    </source>
</evidence>
<reference evidence="1 2" key="1">
    <citation type="submission" date="2018-02" db="EMBL/GenBank/DDBJ databases">
        <title>Mycoplasma marinum and Mycoplasma todarodis sp. nov., moderately halophilic and psychrotolerant mycoplasmas isolated from cephalopods.</title>
        <authorList>
            <person name="Viver T."/>
        </authorList>
    </citation>
    <scope>NUCLEOTIDE SEQUENCE [LARGE SCALE GENOMIC DNA]</scope>
    <source>
        <strain evidence="1 2">5H</strain>
    </source>
</reference>
<dbReference type="OrthoDB" id="401310at2"/>
<dbReference type="RefSeq" id="WP_131613233.1">
    <property type="nucleotide sequence ID" value="NZ_PSZP01000005.1"/>
</dbReference>
<sequence>MTIKINNKSTEEKNEILVSFGKEVLEVSETSQDWNNQGINNFLIKLASATPDKETMVIDYDEEDENAVYKHIVQLFKSFTDEYNETL</sequence>